<name>A0ABU9GMY1_9GAMM</name>
<evidence type="ECO:0008006" key="4">
    <source>
        <dbReference type="Google" id="ProtNLM"/>
    </source>
</evidence>
<protein>
    <recommendedName>
        <fullName evidence="4">Intracellular septation protein A</fullName>
    </recommendedName>
</protein>
<evidence type="ECO:0000313" key="3">
    <source>
        <dbReference type="Proteomes" id="UP001369082"/>
    </source>
</evidence>
<feature type="transmembrane region" description="Helical" evidence="1">
    <location>
        <begin position="49"/>
        <end position="67"/>
    </location>
</feature>
<proteinExistence type="predicted"/>
<dbReference type="Proteomes" id="UP001369082">
    <property type="component" value="Unassembled WGS sequence"/>
</dbReference>
<keyword evidence="1" id="KW-1133">Transmembrane helix</keyword>
<accession>A0ABU9GMY1</accession>
<organism evidence="2 3">
    <name type="scientific">Psychromonas aquatilis</name>
    <dbReference type="NCBI Taxonomy" id="2005072"/>
    <lineage>
        <taxon>Bacteria</taxon>
        <taxon>Pseudomonadati</taxon>
        <taxon>Pseudomonadota</taxon>
        <taxon>Gammaproteobacteria</taxon>
        <taxon>Alteromonadales</taxon>
        <taxon>Psychromonadaceae</taxon>
        <taxon>Psychromonas</taxon>
    </lineage>
</organism>
<dbReference type="EMBL" id="JBAKAZ010000008">
    <property type="protein sequence ID" value="MEL0628673.1"/>
    <property type="molecule type" value="Genomic_DNA"/>
</dbReference>
<gene>
    <name evidence="2" type="ORF">V6256_03545</name>
</gene>
<feature type="transmembrane region" description="Helical" evidence="1">
    <location>
        <begin position="183"/>
        <end position="201"/>
    </location>
</feature>
<feature type="transmembrane region" description="Helical" evidence="1">
    <location>
        <begin position="139"/>
        <end position="156"/>
    </location>
</feature>
<feature type="transmembrane region" description="Helical" evidence="1">
    <location>
        <begin position="12"/>
        <end position="34"/>
    </location>
</feature>
<comment type="caution">
    <text evidence="2">The sequence shown here is derived from an EMBL/GenBank/DDBJ whole genome shotgun (WGS) entry which is preliminary data.</text>
</comment>
<keyword evidence="1" id="KW-0472">Membrane</keyword>
<evidence type="ECO:0000256" key="1">
    <source>
        <dbReference type="SAM" id="Phobius"/>
    </source>
</evidence>
<sequence length="209" mass="23943">MSSDIRIILKGFQQFLLLSVLAILPILTLAYDLIYTQHQGISEYSMTEYLQELLLLSTVLVYSYIAYKKTSHRHFAVLLAGFFCCLLIREFDALLDKIQHGFWVYPALLVALSSIIYALKDLSQTLRTFSQFVQHKHFITLNLGMVMLLVFSRIFGMGDLWEGILGEDYDRLVKRVVEEGLEVLGYTIIFYAAIGYLGAFLSKNELTTD</sequence>
<dbReference type="RefSeq" id="WP_341596683.1">
    <property type="nucleotide sequence ID" value="NZ_JBAKAZ010000008.1"/>
</dbReference>
<keyword evidence="1" id="KW-0812">Transmembrane</keyword>
<reference evidence="2 3" key="1">
    <citation type="submission" date="2024-02" db="EMBL/GenBank/DDBJ databases">
        <title>Bacteria isolated from the canopy kelp, Nereocystis luetkeana.</title>
        <authorList>
            <person name="Pfister C.A."/>
            <person name="Younker I.T."/>
            <person name="Light S.H."/>
        </authorList>
    </citation>
    <scope>NUCLEOTIDE SEQUENCE [LARGE SCALE GENOMIC DNA]</scope>
    <source>
        <strain evidence="2 3">TI.1.05</strain>
    </source>
</reference>
<feature type="transmembrane region" description="Helical" evidence="1">
    <location>
        <begin position="103"/>
        <end position="119"/>
    </location>
</feature>
<evidence type="ECO:0000313" key="2">
    <source>
        <dbReference type="EMBL" id="MEL0628673.1"/>
    </source>
</evidence>
<keyword evidence="3" id="KW-1185">Reference proteome</keyword>
<feature type="transmembrane region" description="Helical" evidence="1">
    <location>
        <begin position="74"/>
        <end position="91"/>
    </location>
</feature>